<feature type="transmembrane region" description="Helical" evidence="1">
    <location>
        <begin position="60"/>
        <end position="76"/>
    </location>
</feature>
<evidence type="ECO:0008006" key="4">
    <source>
        <dbReference type="Google" id="ProtNLM"/>
    </source>
</evidence>
<evidence type="ECO:0000313" key="2">
    <source>
        <dbReference type="EMBL" id="MFB9098877.1"/>
    </source>
</evidence>
<keyword evidence="1" id="KW-0812">Transmembrane</keyword>
<comment type="caution">
    <text evidence="2">The sequence shown here is derived from an EMBL/GenBank/DDBJ whole genome shotgun (WGS) entry which is preliminary data.</text>
</comment>
<dbReference type="EMBL" id="JBHMEY010000096">
    <property type="protein sequence ID" value="MFB9098877.1"/>
    <property type="molecule type" value="Genomic_DNA"/>
</dbReference>
<dbReference type="Proteomes" id="UP001589607">
    <property type="component" value="Unassembled WGS sequence"/>
</dbReference>
<feature type="transmembrane region" description="Helical" evidence="1">
    <location>
        <begin position="30"/>
        <end position="53"/>
    </location>
</feature>
<dbReference type="RefSeq" id="WP_236457214.1">
    <property type="nucleotide sequence ID" value="NZ_CBCSGE010000012.1"/>
</dbReference>
<evidence type="ECO:0000256" key="1">
    <source>
        <dbReference type="SAM" id="Phobius"/>
    </source>
</evidence>
<keyword evidence="1" id="KW-1133">Transmembrane helix</keyword>
<proteinExistence type="predicted"/>
<reference evidence="2 3" key="1">
    <citation type="submission" date="2024-09" db="EMBL/GenBank/DDBJ databases">
        <authorList>
            <person name="Sun Q."/>
            <person name="Mori K."/>
        </authorList>
    </citation>
    <scope>NUCLEOTIDE SEQUENCE [LARGE SCALE GENOMIC DNA]</scope>
    <source>
        <strain evidence="2 3">CECT 7955</strain>
    </source>
</reference>
<protein>
    <recommendedName>
        <fullName evidence="4">Acid-resistance membrane protein</fullName>
    </recommendedName>
</protein>
<feature type="transmembrane region" description="Helical" evidence="1">
    <location>
        <begin position="82"/>
        <end position="106"/>
    </location>
</feature>
<keyword evidence="3" id="KW-1185">Reference proteome</keyword>
<organism evidence="2 3">
    <name type="scientific">Flavobacterium jumunjinense</name>
    <dbReference type="NCBI Taxonomy" id="998845"/>
    <lineage>
        <taxon>Bacteria</taxon>
        <taxon>Pseudomonadati</taxon>
        <taxon>Bacteroidota</taxon>
        <taxon>Flavobacteriia</taxon>
        <taxon>Flavobacteriales</taxon>
        <taxon>Flavobacteriaceae</taxon>
        <taxon>Flavobacterium</taxon>
    </lineage>
</organism>
<evidence type="ECO:0000313" key="3">
    <source>
        <dbReference type="Proteomes" id="UP001589607"/>
    </source>
</evidence>
<gene>
    <name evidence="2" type="ORF">ACFFVF_20410</name>
</gene>
<feature type="transmembrane region" description="Helical" evidence="1">
    <location>
        <begin position="7"/>
        <end position="24"/>
    </location>
</feature>
<keyword evidence="1" id="KW-0472">Membrane</keyword>
<accession>A0ABV5GU10</accession>
<name>A0ABV5GU10_9FLAO</name>
<sequence length="110" mass="12318">MKTIQYWNTFAIGLPIMFLCLSIFNVEAIAMAVASLMLTGLIQVIIGLSMLFNNPENKQLRIYAGSVGLFFTMWIINAGLGYFAILTYILFPIPIVLAIYLSVIVYNTKN</sequence>